<dbReference type="InterPro" id="IPR011006">
    <property type="entry name" value="CheY-like_superfamily"/>
</dbReference>
<dbReference type="GO" id="GO:0000160">
    <property type="term" value="P:phosphorelay signal transduction system"/>
    <property type="evidence" value="ECO:0007669"/>
    <property type="project" value="InterPro"/>
</dbReference>
<gene>
    <name evidence="4" type="ORF">KF707C_1220</name>
</gene>
<dbReference type="Gene3D" id="3.40.50.2300">
    <property type="match status" value="1"/>
</dbReference>
<dbReference type="SUPFAM" id="SSF52172">
    <property type="entry name" value="CheY-like"/>
    <property type="match status" value="1"/>
</dbReference>
<sequence length="405" mass="43984">MAEPQQAPRVLIADPDRWSAELLAELVRKARCDANLKVLADSNAVLEQCVDGWPDLLIVDYGLPGIGGLELLREVRRQRRHPPVPFFLLTDRVDAASVRAALPLAPTAYLAKPFNTEDLLKRLRNLLLEPGEEIACPMPAVDATRELDDYLSEARDGSAGAPLLTEVLEALELALNAHQRDLADLEPLFRRDPQLTGQLIAAANSAARHVGSACQTLPQALSRLGAKYSLNLALGLALQRSVSLGDPLLLPHGERIWQQSQRTAETARWLAQCLEGDAERCYTAGLLHLLGDLAVLRSIQAWRDSGGRALVDDDVEAALRKHGAPFGSALRTRWRLPLELRQLIAAAFQLGGGVHSRDGLILHIARLVAELPEGADARPLARHKAARMLGLDASVLASKPSVMPG</sequence>
<organism evidence="4 5">
    <name type="scientific">Metapseudomonas furukawaii</name>
    <name type="common">Pseudomonas furukawaii</name>
    <dbReference type="NCBI Taxonomy" id="1149133"/>
    <lineage>
        <taxon>Bacteria</taxon>
        <taxon>Pseudomonadati</taxon>
        <taxon>Pseudomonadota</taxon>
        <taxon>Gammaproteobacteria</taxon>
        <taxon>Pseudomonadales</taxon>
        <taxon>Pseudomonadaceae</taxon>
        <taxon>Metapseudomonas</taxon>
    </lineage>
</organism>
<proteinExistence type="predicted"/>
<dbReference type="PANTHER" id="PTHR33525:SF6">
    <property type="entry name" value="HDOD DOMAIN-CONTAINING PROTEIN"/>
    <property type="match status" value="1"/>
</dbReference>
<accession>A0AAD1BV98</accession>
<dbReference type="Pfam" id="PF00072">
    <property type="entry name" value="Response_reg"/>
    <property type="match status" value="1"/>
</dbReference>
<dbReference type="AlphaFoldDB" id="A0AAD1BV98"/>
<reference evidence="4 5" key="2">
    <citation type="journal article" date="2017" name="Int. J. Syst. Evol. Microbiol.">
        <title>Pseudomonas furukawaii sp. nov., a polychlorinated biphenyl-degrading bacterium isolated from biphenyl-contaminated soil in Japan.</title>
        <authorList>
            <person name="Kimura N."/>
            <person name="Watanabe T."/>
            <person name="Suenaga H."/>
            <person name="Fujihara H."/>
            <person name="Futagami T."/>
            <person name="Goto M."/>
            <person name="Hanada S."/>
            <person name="Hirose J."/>
        </authorList>
    </citation>
    <scope>NUCLEOTIDE SEQUENCE [LARGE SCALE GENOMIC DNA]</scope>
    <source>
        <strain evidence="5">DSM 10086 / NBRC 110670 / KF707</strain>
    </source>
</reference>
<dbReference type="CDD" id="cd00156">
    <property type="entry name" value="REC"/>
    <property type="match status" value="1"/>
</dbReference>
<keyword evidence="5" id="KW-1185">Reference proteome</keyword>
<evidence type="ECO:0000313" key="4">
    <source>
        <dbReference type="EMBL" id="BAU71810.1"/>
    </source>
</evidence>
<dbReference type="SMART" id="SM00448">
    <property type="entry name" value="REC"/>
    <property type="match status" value="1"/>
</dbReference>
<dbReference type="PANTHER" id="PTHR33525">
    <property type="match status" value="1"/>
</dbReference>
<feature type="domain" description="HDOD" evidence="3">
    <location>
        <begin position="161"/>
        <end position="350"/>
    </location>
</feature>
<keyword evidence="1" id="KW-0597">Phosphoprotein</keyword>
<dbReference type="InterPro" id="IPR013976">
    <property type="entry name" value="HDOD"/>
</dbReference>
<dbReference type="Pfam" id="PF08668">
    <property type="entry name" value="HDOD"/>
    <property type="match status" value="1"/>
</dbReference>
<dbReference type="Gene3D" id="1.10.3210.10">
    <property type="entry name" value="Hypothetical protein af1432"/>
    <property type="match status" value="1"/>
</dbReference>
<dbReference type="PROSITE" id="PS50110">
    <property type="entry name" value="RESPONSE_REGULATORY"/>
    <property type="match status" value="1"/>
</dbReference>
<reference evidence="5" key="1">
    <citation type="submission" date="2015-05" db="EMBL/GenBank/DDBJ databases">
        <title>Draft genome sequencing of a biphenyl-degrading bacterium, Pseudomonas balearica KF707 (=NBRC110670).</title>
        <authorList>
            <person name="Kimura N."/>
            <person name="Hirose J."/>
            <person name="Watanabe T."/>
            <person name="Suenaga H."/>
            <person name="Fujihara H."/>
            <person name="Noguchi M."/>
            <person name="Hashimoto M."/>
            <person name="Shimodaira J."/>
            <person name="Tsuchikane K."/>
            <person name="Hosoyama A."/>
            <person name="Yamazoe A."/>
            <person name="Fujita N."/>
            <person name="Furukawa K."/>
        </authorList>
    </citation>
    <scope>NUCLEOTIDE SEQUENCE [LARGE SCALE GENOMIC DNA]</scope>
    <source>
        <strain evidence="5">DSM 10086 / NBRC 110670 / KF707</strain>
    </source>
</reference>
<feature type="modified residue" description="4-aspartylphosphate" evidence="1">
    <location>
        <position position="60"/>
    </location>
</feature>
<evidence type="ECO:0000259" key="2">
    <source>
        <dbReference type="PROSITE" id="PS50110"/>
    </source>
</evidence>
<dbReference type="EMBL" id="AP014862">
    <property type="protein sequence ID" value="BAU71810.1"/>
    <property type="molecule type" value="Genomic_DNA"/>
</dbReference>
<evidence type="ECO:0000313" key="5">
    <source>
        <dbReference type="Proteomes" id="UP000218554"/>
    </source>
</evidence>
<dbReference type="KEGG" id="pfuw:KF707C_1220"/>
<dbReference type="InterPro" id="IPR052340">
    <property type="entry name" value="RNase_Y/CdgJ"/>
</dbReference>
<feature type="domain" description="Response regulatory" evidence="2">
    <location>
        <begin position="9"/>
        <end position="127"/>
    </location>
</feature>
<name>A0AAD1BV98_METFU</name>
<dbReference type="RefSeq" id="WP_003454411.1">
    <property type="nucleotide sequence ID" value="NZ_AJMR01000207.1"/>
</dbReference>
<dbReference type="Proteomes" id="UP000218554">
    <property type="component" value="Chromosome"/>
</dbReference>
<dbReference type="SUPFAM" id="SSF109604">
    <property type="entry name" value="HD-domain/PDEase-like"/>
    <property type="match status" value="1"/>
</dbReference>
<dbReference type="InterPro" id="IPR001789">
    <property type="entry name" value="Sig_transdc_resp-reg_receiver"/>
</dbReference>
<evidence type="ECO:0000259" key="3">
    <source>
        <dbReference type="PROSITE" id="PS51833"/>
    </source>
</evidence>
<evidence type="ECO:0000256" key="1">
    <source>
        <dbReference type="PROSITE-ProRule" id="PRU00169"/>
    </source>
</evidence>
<protein>
    <submittedName>
        <fullName evidence="4">Response regulator</fullName>
    </submittedName>
</protein>
<dbReference type="PROSITE" id="PS51833">
    <property type="entry name" value="HDOD"/>
    <property type="match status" value="1"/>
</dbReference>